<dbReference type="EMBL" id="JAHLDV010000046">
    <property type="protein sequence ID" value="MBU3161088.1"/>
    <property type="molecule type" value="Genomic_DNA"/>
</dbReference>
<dbReference type="InterPro" id="IPR000160">
    <property type="entry name" value="GGDEF_dom"/>
</dbReference>
<dbReference type="Pfam" id="PF00563">
    <property type="entry name" value="EAL"/>
    <property type="match status" value="1"/>
</dbReference>
<dbReference type="InterPro" id="IPR000014">
    <property type="entry name" value="PAS"/>
</dbReference>
<dbReference type="PROSITE" id="PS50887">
    <property type="entry name" value="GGDEF"/>
    <property type="match status" value="1"/>
</dbReference>
<name>A0ABS6BW11_9CLOT</name>
<dbReference type="SMART" id="SM00052">
    <property type="entry name" value="EAL"/>
    <property type="match status" value="1"/>
</dbReference>
<feature type="domain" description="EAL" evidence="2">
    <location>
        <begin position="378"/>
        <end position="632"/>
    </location>
</feature>
<evidence type="ECO:0000259" key="3">
    <source>
        <dbReference type="PROSITE" id="PS50887"/>
    </source>
</evidence>
<dbReference type="SMART" id="SM00267">
    <property type="entry name" value="GGDEF"/>
    <property type="match status" value="1"/>
</dbReference>
<dbReference type="InterPro" id="IPR001633">
    <property type="entry name" value="EAL_dom"/>
</dbReference>
<dbReference type="PANTHER" id="PTHR44757:SF2">
    <property type="entry name" value="BIOFILM ARCHITECTURE MAINTENANCE PROTEIN MBAA"/>
    <property type="match status" value="1"/>
</dbReference>
<dbReference type="CDD" id="cd01948">
    <property type="entry name" value="EAL"/>
    <property type="match status" value="1"/>
</dbReference>
<keyword evidence="5" id="KW-1185">Reference proteome</keyword>
<evidence type="ECO:0000259" key="2">
    <source>
        <dbReference type="PROSITE" id="PS50883"/>
    </source>
</evidence>
<evidence type="ECO:0000313" key="5">
    <source>
        <dbReference type="Proteomes" id="UP000776252"/>
    </source>
</evidence>
<dbReference type="Proteomes" id="UP000776252">
    <property type="component" value="Unassembled WGS sequence"/>
</dbReference>
<accession>A0ABS6BW11</accession>
<dbReference type="PROSITE" id="PS50112">
    <property type="entry name" value="PAS"/>
    <property type="match status" value="1"/>
</dbReference>
<dbReference type="NCBIfam" id="TIGR00254">
    <property type="entry name" value="GGDEF"/>
    <property type="match status" value="1"/>
</dbReference>
<evidence type="ECO:0000313" key="4">
    <source>
        <dbReference type="EMBL" id="MBU3161088.1"/>
    </source>
</evidence>
<dbReference type="RefSeq" id="WP_216150753.1">
    <property type="nucleotide sequence ID" value="NZ_JAHLDV010000046.1"/>
</dbReference>
<feature type="domain" description="PAS" evidence="1">
    <location>
        <begin position="75"/>
        <end position="146"/>
    </location>
</feature>
<gene>
    <name evidence="4" type="ORF">KPL37_15290</name>
</gene>
<dbReference type="Pfam" id="PF00990">
    <property type="entry name" value="GGDEF"/>
    <property type="match status" value="1"/>
</dbReference>
<comment type="caution">
    <text evidence="4">The sequence shown here is derived from an EMBL/GenBank/DDBJ whole genome shotgun (WGS) entry which is preliminary data.</text>
</comment>
<proteinExistence type="predicted"/>
<dbReference type="InterPro" id="IPR052155">
    <property type="entry name" value="Biofilm_reg_signaling"/>
</dbReference>
<dbReference type="PANTHER" id="PTHR44757">
    <property type="entry name" value="DIGUANYLATE CYCLASE DGCP"/>
    <property type="match status" value="1"/>
</dbReference>
<protein>
    <submittedName>
        <fullName evidence="4">EAL domain-containing protein</fullName>
    </submittedName>
</protein>
<evidence type="ECO:0000259" key="1">
    <source>
        <dbReference type="PROSITE" id="PS50112"/>
    </source>
</evidence>
<reference evidence="4 5" key="1">
    <citation type="submission" date="2021-06" db="EMBL/GenBank/DDBJ databases">
        <title>Clostridia strains as spoilage organisms.</title>
        <authorList>
            <person name="Wambui J."/>
            <person name="Stephan R."/>
            <person name="Stevens M.J.A."/>
        </authorList>
    </citation>
    <scope>NUCLEOTIDE SEQUENCE [LARGE SCALE GENOMIC DNA]</scope>
    <source>
        <strain evidence="4 5">DSM 14204</strain>
    </source>
</reference>
<sequence>MNVKKTVKIKISKFMEKVYIIFPSLLIKKDLKRFYEILKSYKKFYIAYVQAVDVKEKLKVQYGKINKKLAIIEKSEEKYQLTLDSTYDAVWEIDLITKMFSSSNRFNDITGYYKEGVNSIEDIVKFVLEEDRKIVKNDFINLINGRVLYYQCRLKLNFNGIENRWFLIRSMCLRNTGGVATKIVGSILGISIQRNFEEEINKLKYYDILTDTPNRKLFISTLENEIIKHKTNYKYAKHAVLFIDLDNFKEINDTLGHNYGDELLINVANLIKATMPKGALVSRVGGDEFFILMRNIKEYSEISRLCVKLQSLLNCAIKIDEKHVYTSASIGITIFPNDGYDTNILLKNADTAMYSAKNNGKARYSFFNESMSFIIVRRAEIEKGLRNALANNELEMYYQPQIDIINNKLKGFEALLRWNSAKLGKVSPAEFIPIAEQSGLIVSIGDWIIKMVCLQNSLWKSKGYLYDTIAINLSGIQLQNDDFEENLKNIISETKINPKFVELEITESIFMKDFDRSIKLLTAIRELGITIALDDFGTGYSSLSYLKRLPITTLKIDKSFIDNIDTNEREKVIVDGIILLAQKIGLDVIAEGAETKKQIELLKGMGCNQIQGYYFSKPLSANEIEEKFLRTNYINQ</sequence>
<dbReference type="CDD" id="cd01949">
    <property type="entry name" value="GGDEF"/>
    <property type="match status" value="1"/>
</dbReference>
<dbReference type="NCBIfam" id="TIGR00229">
    <property type="entry name" value="sensory_box"/>
    <property type="match status" value="1"/>
</dbReference>
<dbReference type="PROSITE" id="PS50883">
    <property type="entry name" value="EAL"/>
    <property type="match status" value="1"/>
</dbReference>
<organism evidence="4 5">
    <name type="scientific">Clostridium frigoris</name>
    <dbReference type="NCBI Taxonomy" id="205327"/>
    <lineage>
        <taxon>Bacteria</taxon>
        <taxon>Bacillati</taxon>
        <taxon>Bacillota</taxon>
        <taxon>Clostridia</taxon>
        <taxon>Eubacteriales</taxon>
        <taxon>Clostridiaceae</taxon>
        <taxon>Clostridium</taxon>
    </lineage>
</organism>
<feature type="domain" description="GGDEF" evidence="3">
    <location>
        <begin position="236"/>
        <end position="369"/>
    </location>
</feature>